<feature type="region of interest" description="Disordered" evidence="1">
    <location>
        <begin position="1"/>
        <end position="23"/>
    </location>
</feature>
<name>A0ABN7ALD5_9HEMI</name>
<evidence type="ECO:0000313" key="3">
    <source>
        <dbReference type="Proteomes" id="UP001307889"/>
    </source>
</evidence>
<dbReference type="EMBL" id="AP028912">
    <property type="protein sequence ID" value="BES93051.1"/>
    <property type="molecule type" value="Genomic_DNA"/>
</dbReference>
<dbReference type="Proteomes" id="UP001307889">
    <property type="component" value="Chromosome 4"/>
</dbReference>
<organism evidence="2 3">
    <name type="scientific">Nesidiocoris tenuis</name>
    <dbReference type="NCBI Taxonomy" id="355587"/>
    <lineage>
        <taxon>Eukaryota</taxon>
        <taxon>Metazoa</taxon>
        <taxon>Ecdysozoa</taxon>
        <taxon>Arthropoda</taxon>
        <taxon>Hexapoda</taxon>
        <taxon>Insecta</taxon>
        <taxon>Pterygota</taxon>
        <taxon>Neoptera</taxon>
        <taxon>Paraneoptera</taxon>
        <taxon>Hemiptera</taxon>
        <taxon>Heteroptera</taxon>
        <taxon>Panheteroptera</taxon>
        <taxon>Cimicomorpha</taxon>
        <taxon>Miridae</taxon>
        <taxon>Dicyphina</taxon>
        <taxon>Nesidiocoris</taxon>
    </lineage>
</organism>
<proteinExistence type="predicted"/>
<evidence type="ECO:0000256" key="1">
    <source>
        <dbReference type="SAM" id="MobiDB-lite"/>
    </source>
</evidence>
<sequence>MYERHECGRRRGRHSGTPDVAAHKSCTATDPPLYCTMLLLRDYAPTAACWDSPFFLLLSVRVARSDERQSRPADATVRQLFWSGPTDKTKF</sequence>
<gene>
    <name evidence="2" type="ORF">NTJ_05860</name>
</gene>
<evidence type="ECO:0000313" key="2">
    <source>
        <dbReference type="EMBL" id="BES93051.1"/>
    </source>
</evidence>
<accession>A0ABN7ALD5</accession>
<protein>
    <submittedName>
        <fullName evidence="2">Uncharacterized protein</fullName>
    </submittedName>
</protein>
<reference evidence="2 3" key="1">
    <citation type="submission" date="2023-09" db="EMBL/GenBank/DDBJ databases">
        <title>Nesidiocoris tenuis whole genome shotgun sequence.</title>
        <authorList>
            <person name="Shibata T."/>
            <person name="Shimoda M."/>
            <person name="Kobayashi T."/>
            <person name="Uehara T."/>
        </authorList>
    </citation>
    <scope>NUCLEOTIDE SEQUENCE [LARGE SCALE GENOMIC DNA]</scope>
    <source>
        <strain evidence="2 3">Japan</strain>
    </source>
</reference>
<keyword evidence="3" id="KW-1185">Reference proteome</keyword>